<dbReference type="RefSeq" id="WP_251801202.1">
    <property type="nucleotide sequence ID" value="NZ_JAMQOL010000040.1"/>
</dbReference>
<protein>
    <submittedName>
        <fullName evidence="1">Uncharacterized protein</fullName>
    </submittedName>
</protein>
<reference evidence="1 2" key="1">
    <citation type="submission" date="2022-06" db="EMBL/GenBank/DDBJ databases">
        <title>Actinoplanes abujensis sp. nov., isolated from Nigerian arid soil.</title>
        <authorList>
            <person name="Ding P."/>
        </authorList>
    </citation>
    <scope>NUCLEOTIDE SEQUENCE [LARGE SCALE GENOMIC DNA]</scope>
    <source>
        <strain evidence="2">TRM88002</strain>
    </source>
</reference>
<accession>A0ABT0Y5V4</accession>
<dbReference type="Proteomes" id="UP001523216">
    <property type="component" value="Unassembled WGS sequence"/>
</dbReference>
<organism evidence="1 2">
    <name type="scientific">Paractinoplanes hotanensis</name>
    <dbReference type="NCBI Taxonomy" id="2906497"/>
    <lineage>
        <taxon>Bacteria</taxon>
        <taxon>Bacillati</taxon>
        <taxon>Actinomycetota</taxon>
        <taxon>Actinomycetes</taxon>
        <taxon>Micromonosporales</taxon>
        <taxon>Micromonosporaceae</taxon>
        <taxon>Paractinoplanes</taxon>
    </lineage>
</organism>
<sequence length="231" mass="24343">MTTLATTSGPALDTLVERMARREVAAHFLVPADQPPGVIRPPAPPMAVRILPCPVCGADAAAFRSAGIPLPFAEWRITEAGEPGPGDLPAMTVLGCEWFAPRAVLPVALAIERFGPVVANGFRSRGVALTELPGLSLGAALAELDRQEDWLEALLDEGTDSFPDRSDCTVPAASRPVGPAATWGAYRDSLTARFVGPHASDADLGRWNDSYLAVRRTTAARTLGGYATCRA</sequence>
<dbReference type="EMBL" id="JAMQOL010000040">
    <property type="protein sequence ID" value="MCM4081418.1"/>
    <property type="molecule type" value="Genomic_DNA"/>
</dbReference>
<evidence type="ECO:0000313" key="1">
    <source>
        <dbReference type="EMBL" id="MCM4081418.1"/>
    </source>
</evidence>
<comment type="caution">
    <text evidence="1">The sequence shown here is derived from an EMBL/GenBank/DDBJ whole genome shotgun (WGS) entry which is preliminary data.</text>
</comment>
<evidence type="ECO:0000313" key="2">
    <source>
        <dbReference type="Proteomes" id="UP001523216"/>
    </source>
</evidence>
<name>A0ABT0Y5V4_9ACTN</name>
<gene>
    <name evidence="1" type="ORF">LXN57_27975</name>
</gene>
<keyword evidence="2" id="KW-1185">Reference proteome</keyword>
<proteinExistence type="predicted"/>